<dbReference type="EMBL" id="NXGX01000006">
    <property type="protein sequence ID" value="PKR57470.1"/>
    <property type="molecule type" value="Genomic_DNA"/>
</dbReference>
<gene>
    <name evidence="1" type="ORF">COO92_16140</name>
</gene>
<dbReference type="AlphaFoldDB" id="A0A2N3L456"/>
<comment type="caution">
    <text evidence="1">The sequence shown here is derived from an EMBL/GenBank/DDBJ whole genome shotgun (WGS) entry which is preliminary data.</text>
</comment>
<protein>
    <submittedName>
        <fullName evidence="1">Uncharacterized protein</fullName>
    </submittedName>
</protein>
<dbReference type="Proteomes" id="UP000233332">
    <property type="component" value="Unassembled WGS sequence"/>
</dbReference>
<accession>A0A2N3L456</accession>
<proteinExistence type="predicted"/>
<evidence type="ECO:0000313" key="2">
    <source>
        <dbReference type="Proteomes" id="UP000233332"/>
    </source>
</evidence>
<keyword evidence="2" id="KW-1185">Reference proteome</keyword>
<name>A0A2N3L456_9PROT</name>
<reference evidence="1 2" key="1">
    <citation type="submission" date="2017-09" db="EMBL/GenBank/DDBJ databases">
        <title>Biodiversity and function of Thalassospira species in the particle-attached aromatic-hydrocarbon-degrading consortia from the surface seawater of the China South Sea.</title>
        <authorList>
            <person name="Dong C."/>
            <person name="Lai Q."/>
            <person name="Shao Z."/>
        </authorList>
    </citation>
    <scope>NUCLEOTIDE SEQUENCE [LARGE SCALE GENOMIC DNA]</scope>
    <source>
        <strain evidence="1 2">139Z-12</strain>
    </source>
</reference>
<evidence type="ECO:0000313" key="1">
    <source>
        <dbReference type="EMBL" id="PKR57470.1"/>
    </source>
</evidence>
<dbReference type="RefSeq" id="WP_101303740.1">
    <property type="nucleotide sequence ID" value="NZ_NXGX01000006.1"/>
</dbReference>
<sequence length="361" mass="41908">MEMTPLFFDGLVRRRIDFMSRGIDPRNNGYIKIHDSSISIWEETVDDEDMLSEVLGPLVNLMRRWGWTVRSDQRIKKHYRILNKYHRHCRRGQLEAKLSISGRHLEIKFFQNVANVSNPHGGEHEFDILARMPYLLRLQTIWFISKAAAHLHASHGYRLSDKQGGSKDIGPRGSTAMQFIEHNYAQSWHLDKTLGYPSGSDASYNNKSADGGIVTHGMQVWIRDSKGRRWLRGTAYYNINNMWWVVTGPYSIRNIASFDISIHQPANLRDRRNQRVRRSALEKQMLKAIATMDFHRAETLRQKLFGNQPLFRIWHKEKQAWYGTQNCGYSCDTSRAGLYTRDEAERSANAHEFLEIKGAAA</sequence>
<organism evidence="1 2">
    <name type="scientific">Thalassospira lohafexi</name>
    <dbReference type="NCBI Taxonomy" id="744227"/>
    <lineage>
        <taxon>Bacteria</taxon>
        <taxon>Pseudomonadati</taxon>
        <taxon>Pseudomonadota</taxon>
        <taxon>Alphaproteobacteria</taxon>
        <taxon>Rhodospirillales</taxon>
        <taxon>Thalassospiraceae</taxon>
        <taxon>Thalassospira</taxon>
    </lineage>
</organism>